<feature type="non-terminal residue" evidence="2">
    <location>
        <position position="1"/>
    </location>
</feature>
<evidence type="ECO:0000313" key="1">
    <source>
        <dbReference type="EMBL" id="CAF4899203.1"/>
    </source>
</evidence>
<protein>
    <submittedName>
        <fullName evidence="2">Uncharacterized protein</fullName>
    </submittedName>
</protein>
<dbReference type="AlphaFoldDB" id="A0A8S3ENG2"/>
<proteinExistence type="predicted"/>
<evidence type="ECO:0000313" key="2">
    <source>
        <dbReference type="EMBL" id="CAF5070623.1"/>
    </source>
</evidence>
<evidence type="ECO:0000313" key="3">
    <source>
        <dbReference type="Proteomes" id="UP000681720"/>
    </source>
</evidence>
<dbReference type="EMBL" id="CAJOBJ010238578">
    <property type="protein sequence ID" value="CAF5070623.1"/>
    <property type="molecule type" value="Genomic_DNA"/>
</dbReference>
<dbReference type="Proteomes" id="UP000681720">
    <property type="component" value="Unassembled WGS sequence"/>
</dbReference>
<dbReference type="EMBL" id="CAJOBH010167348">
    <property type="protein sequence ID" value="CAF4899203.1"/>
    <property type="molecule type" value="Genomic_DNA"/>
</dbReference>
<reference evidence="2" key="1">
    <citation type="submission" date="2021-02" db="EMBL/GenBank/DDBJ databases">
        <authorList>
            <person name="Nowell W R."/>
        </authorList>
    </citation>
    <scope>NUCLEOTIDE SEQUENCE</scope>
</reference>
<comment type="caution">
    <text evidence="2">The sequence shown here is derived from an EMBL/GenBank/DDBJ whole genome shotgun (WGS) entry which is preliminary data.</text>
</comment>
<accession>A0A8S3ENG2</accession>
<name>A0A8S3ENG2_9BILA</name>
<sequence length="32" mass="3780">LWNLEKSALLRKSTTTTTTQDLEPVYTFRQHT</sequence>
<dbReference type="Proteomes" id="UP000681967">
    <property type="component" value="Unassembled WGS sequence"/>
</dbReference>
<gene>
    <name evidence="1" type="ORF">BYL167_LOCUS52094</name>
    <name evidence="2" type="ORF">GIL414_LOCUS61088</name>
</gene>
<organism evidence="2 3">
    <name type="scientific">Rotaria magnacalcarata</name>
    <dbReference type="NCBI Taxonomy" id="392030"/>
    <lineage>
        <taxon>Eukaryota</taxon>
        <taxon>Metazoa</taxon>
        <taxon>Spiralia</taxon>
        <taxon>Gnathifera</taxon>
        <taxon>Rotifera</taxon>
        <taxon>Eurotatoria</taxon>
        <taxon>Bdelloidea</taxon>
        <taxon>Philodinida</taxon>
        <taxon>Philodinidae</taxon>
        <taxon>Rotaria</taxon>
    </lineage>
</organism>